<feature type="chain" id="PRO_5035215154" description="Hyaluronidase" evidence="16">
    <location>
        <begin position="21"/>
        <end position="301"/>
    </location>
</feature>
<evidence type="ECO:0000313" key="17">
    <source>
        <dbReference type="EMBL" id="KAG9460667.1"/>
    </source>
</evidence>
<evidence type="ECO:0000256" key="9">
    <source>
        <dbReference type="ARBA" id="ARBA00023157"/>
    </source>
</evidence>
<dbReference type="SUPFAM" id="SSF51445">
    <property type="entry name" value="(Trans)glycosidases"/>
    <property type="match status" value="1"/>
</dbReference>
<keyword evidence="6" id="KW-0245">EGF-like domain</keyword>
<accession>A0A8J6AYW6</accession>
<keyword evidence="12 15" id="KW-0326">Glycosidase</keyword>
<keyword evidence="5" id="KW-0964">Secreted</keyword>
<comment type="caution">
    <text evidence="17">The sequence shown here is derived from an EMBL/GenBank/DDBJ whole genome shotgun (WGS) entry which is preliminary data.</text>
</comment>
<feature type="disulfide bond" evidence="14">
    <location>
        <begin position="206"/>
        <end position="222"/>
    </location>
</feature>
<evidence type="ECO:0000256" key="15">
    <source>
        <dbReference type="RuleBase" id="RU610713"/>
    </source>
</evidence>
<feature type="active site" description="Proton donor" evidence="13">
    <location>
        <position position="130"/>
    </location>
</feature>
<dbReference type="OrthoDB" id="5796153at2759"/>
<dbReference type="AlphaFoldDB" id="A0A8J6AYW6"/>
<keyword evidence="18" id="KW-1185">Reference proteome</keyword>
<keyword evidence="11" id="KW-0458">Lysosome</keyword>
<dbReference type="InterPro" id="IPR013785">
    <property type="entry name" value="Aldolase_TIM"/>
</dbReference>
<comment type="similarity">
    <text evidence="4 15">Belongs to the glycosyl hydrolase 56 family.</text>
</comment>
<evidence type="ECO:0000256" key="11">
    <source>
        <dbReference type="ARBA" id="ARBA00023228"/>
    </source>
</evidence>
<dbReference type="PANTHER" id="PTHR11769:SF23">
    <property type="entry name" value="HYALURONIDASE-1"/>
    <property type="match status" value="1"/>
</dbReference>
<dbReference type="GO" id="GO:0030214">
    <property type="term" value="P:hyaluronan catabolic process"/>
    <property type="evidence" value="ECO:0007669"/>
    <property type="project" value="TreeGrafter"/>
</dbReference>
<evidence type="ECO:0000256" key="14">
    <source>
        <dbReference type="PIRSR" id="PIRSR038193-3"/>
    </source>
</evidence>
<dbReference type="GO" id="GO:0031410">
    <property type="term" value="C:cytoplasmic vesicle"/>
    <property type="evidence" value="ECO:0007669"/>
    <property type="project" value="TreeGrafter"/>
</dbReference>
<organism evidence="17 18">
    <name type="scientific">Eleutherodactylus coqui</name>
    <name type="common">Puerto Rican coqui</name>
    <dbReference type="NCBI Taxonomy" id="57060"/>
    <lineage>
        <taxon>Eukaryota</taxon>
        <taxon>Metazoa</taxon>
        <taxon>Chordata</taxon>
        <taxon>Craniata</taxon>
        <taxon>Vertebrata</taxon>
        <taxon>Euteleostomi</taxon>
        <taxon>Amphibia</taxon>
        <taxon>Batrachia</taxon>
        <taxon>Anura</taxon>
        <taxon>Neobatrachia</taxon>
        <taxon>Hyloidea</taxon>
        <taxon>Eleutherodactylidae</taxon>
        <taxon>Eleutherodactylinae</taxon>
        <taxon>Eleutherodactylus</taxon>
        <taxon>Eleutherodactylus</taxon>
    </lineage>
</organism>
<evidence type="ECO:0000256" key="1">
    <source>
        <dbReference type="ARBA" id="ARBA00000251"/>
    </source>
</evidence>
<dbReference type="GO" id="GO:0004415">
    <property type="term" value="F:hyalurononglucosaminidase activity"/>
    <property type="evidence" value="ECO:0007669"/>
    <property type="project" value="UniProtKB-UniRule"/>
</dbReference>
<evidence type="ECO:0000256" key="13">
    <source>
        <dbReference type="PIRSR" id="PIRSR038193-1"/>
    </source>
</evidence>
<dbReference type="PRINTS" id="PR00846">
    <property type="entry name" value="GLHYDRLASE56"/>
</dbReference>
<keyword evidence="8 15" id="KW-0378">Hydrolase</keyword>
<comment type="catalytic activity">
    <reaction evidence="1 15">
        <text>Random hydrolysis of (1-&gt;4)-linkages between N-acetyl-beta-D-glucosamine and D-glucuronate residues in hyaluronate.</text>
        <dbReference type="EC" id="3.2.1.35"/>
    </reaction>
</comment>
<dbReference type="GO" id="GO:0005576">
    <property type="term" value="C:extracellular region"/>
    <property type="evidence" value="ECO:0007669"/>
    <property type="project" value="UniProtKB-SubCell"/>
</dbReference>
<dbReference type="Gene3D" id="3.20.20.70">
    <property type="entry name" value="Aldolase class I"/>
    <property type="match status" value="1"/>
</dbReference>
<dbReference type="InterPro" id="IPR017853">
    <property type="entry name" value="GH"/>
</dbReference>
<keyword evidence="10" id="KW-0325">Glycoprotein</keyword>
<sequence>MSVSLLLIFTLFTLLVFTLASPTTLLPGRPFITVWNAPTSPCWEKYGVSLDLDPFDIVANENQSFVGSEMVIFYNSQLGLYPYYDSNGNPVNGGTPQNASVTEHLKQAFEDLNSTIVSSDFKGVVVVDWENWRPLWDRNWDKKSIYWQRSQDLVRQRHPHWSAKKVMVVAKKEFEEASRMFMEGTLDLGRKFRVGGLWGFYGFPSCYNYGYKNSSQNYTGECPQAEIKRNNLLQWMWRSSHALYPDIYLEELLRKSHYVGRYVRHRLGEAFRVSTQGPKGEIPVLPYARIVYTYTMDFLEQ</sequence>
<evidence type="ECO:0000256" key="6">
    <source>
        <dbReference type="ARBA" id="ARBA00022536"/>
    </source>
</evidence>
<feature type="non-terminal residue" evidence="17">
    <location>
        <position position="301"/>
    </location>
</feature>
<dbReference type="EC" id="3.2.1.35" evidence="15"/>
<evidence type="ECO:0000256" key="12">
    <source>
        <dbReference type="ARBA" id="ARBA00023295"/>
    </source>
</evidence>
<dbReference type="EMBL" id="WNTK01048533">
    <property type="protein sequence ID" value="KAG9460667.1"/>
    <property type="molecule type" value="Genomic_DNA"/>
</dbReference>
<gene>
    <name evidence="17" type="ORF">GDO78_020311</name>
</gene>
<protein>
    <recommendedName>
        <fullName evidence="15">Hyaluronidase</fullName>
        <ecNumber evidence="15">3.2.1.35</ecNumber>
    </recommendedName>
</protein>
<evidence type="ECO:0000256" key="3">
    <source>
        <dbReference type="ARBA" id="ARBA00004613"/>
    </source>
</evidence>
<evidence type="ECO:0000256" key="7">
    <source>
        <dbReference type="ARBA" id="ARBA00022729"/>
    </source>
</evidence>
<dbReference type="FunFam" id="3.20.20.70:FF:000065">
    <property type="entry name" value="Hyaluronidase"/>
    <property type="match status" value="1"/>
</dbReference>
<evidence type="ECO:0000256" key="4">
    <source>
        <dbReference type="ARBA" id="ARBA00008871"/>
    </source>
</evidence>
<comment type="subcellular location">
    <subcellularLocation>
        <location evidence="2">Lysosome</location>
    </subcellularLocation>
    <subcellularLocation>
        <location evidence="3">Secreted</location>
    </subcellularLocation>
</comment>
<feature type="signal peptide" evidence="16">
    <location>
        <begin position="1"/>
        <end position="20"/>
    </location>
</feature>
<dbReference type="PIRSF" id="PIRSF038193">
    <property type="entry name" value="Hyaluronidase"/>
    <property type="match status" value="1"/>
</dbReference>
<dbReference type="Pfam" id="PF01630">
    <property type="entry name" value="Glyco_hydro_56"/>
    <property type="match status" value="1"/>
</dbReference>
<reference evidence="17" key="1">
    <citation type="thesis" date="2020" institute="ProQuest LLC" country="789 East Eisenhower Parkway, Ann Arbor, MI, USA">
        <title>Comparative Genomics and Chromosome Evolution.</title>
        <authorList>
            <person name="Mudd A.B."/>
        </authorList>
    </citation>
    <scope>NUCLEOTIDE SEQUENCE</scope>
    <source>
        <strain evidence="17">HN-11 Male</strain>
        <tissue evidence="17">Kidney and liver</tissue>
    </source>
</reference>
<dbReference type="GO" id="GO:0005764">
    <property type="term" value="C:lysosome"/>
    <property type="evidence" value="ECO:0007669"/>
    <property type="project" value="UniProtKB-SubCell"/>
</dbReference>
<dbReference type="Proteomes" id="UP000770717">
    <property type="component" value="Unassembled WGS sequence"/>
</dbReference>
<keyword evidence="7 16" id="KW-0732">Signal</keyword>
<evidence type="ECO:0000256" key="16">
    <source>
        <dbReference type="SAM" id="SignalP"/>
    </source>
</evidence>
<evidence type="ECO:0000256" key="2">
    <source>
        <dbReference type="ARBA" id="ARBA00004371"/>
    </source>
</evidence>
<dbReference type="GO" id="GO:0005975">
    <property type="term" value="P:carbohydrate metabolic process"/>
    <property type="evidence" value="ECO:0007669"/>
    <property type="project" value="InterPro"/>
</dbReference>
<dbReference type="InterPro" id="IPR018155">
    <property type="entry name" value="Hyaluronidase"/>
</dbReference>
<proteinExistence type="inferred from homology"/>
<evidence type="ECO:0000256" key="8">
    <source>
        <dbReference type="ARBA" id="ARBA00022801"/>
    </source>
</evidence>
<name>A0A8J6AYW6_ELECQ</name>
<keyword evidence="9 14" id="KW-1015">Disulfide bond</keyword>
<evidence type="ECO:0000256" key="10">
    <source>
        <dbReference type="ARBA" id="ARBA00023180"/>
    </source>
</evidence>
<evidence type="ECO:0000256" key="5">
    <source>
        <dbReference type="ARBA" id="ARBA00022525"/>
    </source>
</evidence>
<evidence type="ECO:0000313" key="18">
    <source>
        <dbReference type="Proteomes" id="UP000770717"/>
    </source>
</evidence>
<dbReference type="PANTHER" id="PTHR11769">
    <property type="entry name" value="HYALURONIDASE"/>
    <property type="match status" value="1"/>
</dbReference>